<feature type="signal peptide" evidence="1">
    <location>
        <begin position="1"/>
        <end position="22"/>
    </location>
</feature>
<organism evidence="2 3">
    <name type="scientific">Filimonas lacunae</name>
    <dbReference type="NCBI Taxonomy" id="477680"/>
    <lineage>
        <taxon>Bacteria</taxon>
        <taxon>Pseudomonadati</taxon>
        <taxon>Bacteroidota</taxon>
        <taxon>Chitinophagia</taxon>
        <taxon>Chitinophagales</taxon>
        <taxon>Chitinophagaceae</taxon>
        <taxon>Filimonas</taxon>
    </lineage>
</organism>
<gene>
    <name evidence="2" type="ORF">SAMN05421788_101484</name>
</gene>
<reference evidence="3" key="1">
    <citation type="submission" date="2017-01" db="EMBL/GenBank/DDBJ databases">
        <authorList>
            <person name="Varghese N."/>
            <person name="Submissions S."/>
        </authorList>
    </citation>
    <scope>NUCLEOTIDE SEQUENCE [LARGE SCALE GENOMIC DNA]</scope>
    <source>
        <strain evidence="3">DSM 21054</strain>
    </source>
</reference>
<proteinExistence type="predicted"/>
<dbReference type="Gene3D" id="2.40.70.10">
    <property type="entry name" value="Acid Proteases"/>
    <property type="match status" value="2"/>
</dbReference>
<dbReference type="InterPro" id="IPR021109">
    <property type="entry name" value="Peptidase_aspartic_dom_sf"/>
</dbReference>
<keyword evidence="1" id="KW-0732">Signal</keyword>
<evidence type="ECO:0008006" key="4">
    <source>
        <dbReference type="Google" id="ProtNLM"/>
    </source>
</evidence>
<dbReference type="Proteomes" id="UP000186917">
    <property type="component" value="Unassembled WGS sequence"/>
</dbReference>
<evidence type="ECO:0000313" key="3">
    <source>
        <dbReference type="Proteomes" id="UP000186917"/>
    </source>
</evidence>
<evidence type="ECO:0000256" key="1">
    <source>
        <dbReference type="SAM" id="SignalP"/>
    </source>
</evidence>
<dbReference type="EMBL" id="FTOR01000001">
    <property type="protein sequence ID" value="SIS66210.1"/>
    <property type="molecule type" value="Genomic_DNA"/>
</dbReference>
<dbReference type="AlphaFoldDB" id="A0A1N7KXR4"/>
<name>A0A1N7KXR4_9BACT</name>
<accession>A0A1N7KXR4</accession>
<sequence>MERKLALLIVCLVAWSMNNAYCQERSYSDIADSVYSALDKKEVGYLLPLMDDSCVISSLPRGMNARVVPLLLAKYPPVKAYKIIAVDKETTGTRVKMEVMYDGGKAAYPDFLLNSGGRIAELNVVKSAALNEHKSAVHVLTAPDTLSLPFIIKDDRVYIKAEVDGRKGLFLLDTGSPEMILNRAYFADSLKLLAANTATEAGAHSKAEGIWMRRVNAFTAGRMRLTNFMSMVMTTGAVGGDGALPFLGSIGYNTLRDFEIRFDIAAGKITLVKTDVLGDYTSQQYRPANITYMGPVEMRRHIPVIMVTIGDQPFRMGIDCSITNTVLFARHKNAVLPFMEHVADVAAERENVQPERIKGTVGKMKIGSLDFNNMPVVVEGNSQVYDGVTDTYPLDGLLGLDFLKSYKTAINFKRKLIYFR</sequence>
<dbReference type="RefSeq" id="WP_076375298.1">
    <property type="nucleotide sequence ID" value="NZ_AP017422.1"/>
</dbReference>
<keyword evidence="3" id="KW-1185">Reference proteome</keyword>
<protein>
    <recommendedName>
        <fullName evidence="4">Aspartyl protease</fullName>
    </recommendedName>
</protein>
<evidence type="ECO:0000313" key="2">
    <source>
        <dbReference type="EMBL" id="SIS66210.1"/>
    </source>
</evidence>
<dbReference type="OrthoDB" id="3521766at2"/>
<feature type="chain" id="PRO_5012636633" description="Aspartyl protease" evidence="1">
    <location>
        <begin position="23"/>
        <end position="420"/>
    </location>
</feature>